<feature type="domain" description="NOL9 C-terminal" evidence="11">
    <location>
        <begin position="397"/>
        <end position="484"/>
    </location>
</feature>
<evidence type="ECO:0000256" key="1">
    <source>
        <dbReference type="ARBA" id="ARBA00004604"/>
    </source>
</evidence>
<accession>A0ABP1FSJ8</accession>
<dbReference type="Pfam" id="PF25467">
    <property type="entry name" value="NOL9_C"/>
    <property type="match status" value="1"/>
</dbReference>
<protein>
    <submittedName>
        <fullName evidence="12">G4760 protein</fullName>
    </submittedName>
</protein>
<evidence type="ECO:0000256" key="4">
    <source>
        <dbReference type="ARBA" id="ARBA00022679"/>
    </source>
</evidence>
<evidence type="ECO:0000256" key="3">
    <source>
        <dbReference type="ARBA" id="ARBA00022552"/>
    </source>
</evidence>
<dbReference type="Pfam" id="PF16575">
    <property type="entry name" value="CLP1_P"/>
    <property type="match status" value="1"/>
</dbReference>
<feature type="domain" description="Clp1 P-loop" evidence="10">
    <location>
        <begin position="167"/>
        <end position="300"/>
    </location>
</feature>
<dbReference type="PANTHER" id="PTHR12755">
    <property type="entry name" value="CLEAVAGE/POLYADENYLATION FACTOR IA SUBUNIT CLP1P"/>
    <property type="match status" value="1"/>
</dbReference>
<name>A0ABP1FSJ8_9CHLO</name>
<evidence type="ECO:0000256" key="6">
    <source>
        <dbReference type="ARBA" id="ARBA00022777"/>
    </source>
</evidence>
<reference evidence="12 13" key="1">
    <citation type="submission" date="2024-06" db="EMBL/GenBank/DDBJ databases">
        <authorList>
            <person name="Kraege A."/>
            <person name="Thomma B."/>
        </authorList>
    </citation>
    <scope>NUCLEOTIDE SEQUENCE [LARGE SCALE GENOMIC DNA]</scope>
</reference>
<keyword evidence="6" id="KW-0418">Kinase</keyword>
<dbReference type="InterPro" id="IPR032319">
    <property type="entry name" value="CLP1_P"/>
</dbReference>
<dbReference type="InterPro" id="IPR027417">
    <property type="entry name" value="P-loop_NTPase"/>
</dbReference>
<evidence type="ECO:0000259" key="10">
    <source>
        <dbReference type="Pfam" id="PF16575"/>
    </source>
</evidence>
<feature type="compositionally biased region" description="Basic and acidic residues" evidence="9">
    <location>
        <begin position="1"/>
        <end position="14"/>
    </location>
</feature>
<evidence type="ECO:0000256" key="9">
    <source>
        <dbReference type="SAM" id="MobiDB-lite"/>
    </source>
</evidence>
<feature type="region of interest" description="Disordered" evidence="9">
    <location>
        <begin position="1"/>
        <end position="31"/>
    </location>
</feature>
<keyword evidence="8" id="KW-0539">Nucleus</keyword>
<gene>
    <name evidence="12" type="primary">g4760</name>
    <name evidence="12" type="ORF">VP750_LOCUS4060</name>
</gene>
<dbReference type="InterPro" id="IPR045116">
    <property type="entry name" value="Clp1/Grc3"/>
</dbReference>
<dbReference type="EMBL" id="CAXHTA020000007">
    <property type="protein sequence ID" value="CAL5222401.1"/>
    <property type="molecule type" value="Genomic_DNA"/>
</dbReference>
<evidence type="ECO:0000313" key="13">
    <source>
        <dbReference type="Proteomes" id="UP001497392"/>
    </source>
</evidence>
<evidence type="ECO:0000256" key="5">
    <source>
        <dbReference type="ARBA" id="ARBA00022741"/>
    </source>
</evidence>
<dbReference type="Gene3D" id="3.40.50.300">
    <property type="entry name" value="P-loop containing nucleotide triphosphate hydrolases"/>
    <property type="match status" value="1"/>
</dbReference>
<proteinExistence type="inferred from homology"/>
<keyword evidence="5" id="KW-0547">Nucleotide-binding</keyword>
<evidence type="ECO:0000256" key="7">
    <source>
        <dbReference type="ARBA" id="ARBA00022840"/>
    </source>
</evidence>
<keyword evidence="13" id="KW-1185">Reference proteome</keyword>
<keyword evidence="4" id="KW-0808">Transferase</keyword>
<evidence type="ECO:0000256" key="8">
    <source>
        <dbReference type="ARBA" id="ARBA00023242"/>
    </source>
</evidence>
<dbReference type="Proteomes" id="UP001497392">
    <property type="component" value="Unassembled WGS sequence"/>
</dbReference>
<organism evidence="12 13">
    <name type="scientific">Coccomyxa viridis</name>
    <dbReference type="NCBI Taxonomy" id="1274662"/>
    <lineage>
        <taxon>Eukaryota</taxon>
        <taxon>Viridiplantae</taxon>
        <taxon>Chlorophyta</taxon>
        <taxon>core chlorophytes</taxon>
        <taxon>Trebouxiophyceae</taxon>
        <taxon>Trebouxiophyceae incertae sedis</taxon>
        <taxon>Coccomyxaceae</taxon>
        <taxon>Coccomyxa</taxon>
    </lineage>
</organism>
<dbReference type="InterPro" id="IPR057570">
    <property type="entry name" value="NOL9_C"/>
</dbReference>
<keyword evidence="7" id="KW-0067">ATP-binding</keyword>
<comment type="similarity">
    <text evidence="2">Belongs to the Clp1 family. NOL9/GRC3 subfamily.</text>
</comment>
<dbReference type="PANTHER" id="PTHR12755:SF3">
    <property type="entry name" value="POLYNUCLEOTIDE 5'-HYDROXYL-KINASE NOL9"/>
    <property type="match status" value="1"/>
</dbReference>
<keyword evidence="3" id="KW-0698">rRNA processing</keyword>
<evidence type="ECO:0000313" key="12">
    <source>
        <dbReference type="EMBL" id="CAL5222401.1"/>
    </source>
</evidence>
<evidence type="ECO:0000256" key="2">
    <source>
        <dbReference type="ARBA" id="ARBA00011003"/>
    </source>
</evidence>
<comment type="caution">
    <text evidence="12">The sequence shown here is derived from an EMBL/GenBank/DDBJ whole genome shotgun (WGS) entry which is preliminary data.</text>
</comment>
<sequence>MTASERKRGRRGEEAPAPSISHSWAQPGASASKVTLEPGQVVYFEGRAELQCKGGAVWIQGTYVEDGASSVCLSAAAEAGGLLPIQALPSNTQVPRAPSRCTVIFGPPKDSEAERPLASGWSVHGEDRTQAALHIMPEWAEAASGISAAMQEACAGGGAAAVTAVCGSKGTGKSTFGRLLLNSLLNACNQVAWLETDCGQPEFTVPGLVSLTYIKQPVFGLPHMHPGLPARSHYIGHLSPEWDPQRYVASVTDLARWHAVHHGSVPLIVNTCGWIKGLGEDVLADVLRCSRPSHVVTLRTPNVRRNLPGGQFWLAQGGDIGPLAVPAAAAQAAVIQLPAVTSDGPIGSIKAGPKKLTANQARSLSWLNFARGCCGLPVHRFSWATEVAAETAEALTRARPYTVGFDSVRLQCLHTSVPEHLMGAVLNGALVGLCKEADDIAECLGVALVRAVDAEAGLLYVLSPLPLSSLQHVNLVQVGRLDLPPELLQSGEIVCPYLSSWSLSTVGTGAGAIKSRNNLQRAAQLAA</sequence>
<evidence type="ECO:0000259" key="11">
    <source>
        <dbReference type="Pfam" id="PF25467"/>
    </source>
</evidence>
<comment type="subcellular location">
    <subcellularLocation>
        <location evidence="1">Nucleus</location>
        <location evidence="1">Nucleolus</location>
    </subcellularLocation>
</comment>